<accession>A0A2V2B5A5</accession>
<sequence length="143" mass="14979">MENEIVKYTLLFLLVFGGVAHATEEVKTVGDIDRLQSGRVLYEAQAAYNKAKNEAGAGDSFSQPVTPVQGGTQPTPGGPAVAPVNTMPSLEKIVGQEATLRLADGSMATVRAGDSVNGLTVVSVSVRGIVVRRKADNKLLTLN</sequence>
<dbReference type="RefSeq" id="WP_088900954.1">
    <property type="nucleotide sequence ID" value="NZ_QGHF01000010.1"/>
</dbReference>
<reference evidence="2 3" key="1">
    <citation type="submission" date="2018-05" db="EMBL/GenBank/DDBJ databases">
        <title>Genomic Encyclopedia of Type Strains, Phase IV (KMG-V): Genome sequencing to study the core and pangenomes of soil and plant-associated prokaryotes.</title>
        <authorList>
            <person name="Whitman W."/>
        </authorList>
    </citation>
    <scope>NUCLEOTIDE SEQUENCE [LARGE SCALE GENOMIC DNA]</scope>
    <source>
        <strain evidence="2 3">PNA 200-10</strain>
    </source>
</reference>
<dbReference type="NCBIfam" id="TIGR03021">
    <property type="entry name" value="pilP_fam"/>
    <property type="match status" value="1"/>
</dbReference>
<dbReference type="EMBL" id="QGHF01000010">
    <property type="protein sequence ID" value="PWK94536.1"/>
    <property type="molecule type" value="Genomic_DNA"/>
</dbReference>
<gene>
    <name evidence="2" type="ORF">C7431_11030</name>
</gene>
<dbReference type="InterPro" id="IPR022753">
    <property type="entry name" value="T4SS_pilus_biogen_PilP"/>
</dbReference>
<dbReference type="Proteomes" id="UP000245981">
    <property type="component" value="Unassembled WGS sequence"/>
</dbReference>
<organism evidence="2 3">
    <name type="scientific">Pantoea allii</name>
    <dbReference type="NCBI Taxonomy" id="574096"/>
    <lineage>
        <taxon>Bacteria</taxon>
        <taxon>Pseudomonadati</taxon>
        <taxon>Pseudomonadota</taxon>
        <taxon>Gammaproteobacteria</taxon>
        <taxon>Enterobacterales</taxon>
        <taxon>Erwiniaceae</taxon>
        <taxon>Pantoea</taxon>
    </lineage>
</organism>
<protein>
    <submittedName>
        <fullName evidence="2">Type IV pilus biogenesis protein PilP</fullName>
    </submittedName>
</protein>
<name>A0A2V2B5A5_9GAMM</name>
<dbReference type="OrthoDB" id="9856669at2"/>
<proteinExistence type="predicted"/>
<evidence type="ECO:0000256" key="1">
    <source>
        <dbReference type="SAM" id="MobiDB-lite"/>
    </source>
</evidence>
<feature type="region of interest" description="Disordered" evidence="1">
    <location>
        <begin position="54"/>
        <end position="79"/>
    </location>
</feature>
<dbReference type="AlphaFoldDB" id="A0A2V2B5A5"/>
<feature type="compositionally biased region" description="Low complexity" evidence="1">
    <location>
        <begin position="63"/>
        <end position="79"/>
    </location>
</feature>
<comment type="caution">
    <text evidence="2">The sequence shown here is derived from an EMBL/GenBank/DDBJ whole genome shotgun (WGS) entry which is preliminary data.</text>
</comment>
<evidence type="ECO:0000313" key="2">
    <source>
        <dbReference type="EMBL" id="PWK94536.1"/>
    </source>
</evidence>
<evidence type="ECO:0000313" key="3">
    <source>
        <dbReference type="Proteomes" id="UP000245981"/>
    </source>
</evidence>